<evidence type="ECO:0000313" key="2">
    <source>
        <dbReference type="Proteomes" id="UP000297396"/>
    </source>
</evidence>
<dbReference type="EMBL" id="SPPA01000023">
    <property type="protein sequence ID" value="TFV08594.1"/>
    <property type="molecule type" value="Genomic_DNA"/>
</dbReference>
<dbReference type="AlphaFoldDB" id="A0A4Y9JRZ4"/>
<proteinExistence type="predicted"/>
<dbReference type="Proteomes" id="UP000297396">
    <property type="component" value="Unassembled WGS sequence"/>
</dbReference>
<protein>
    <submittedName>
        <fullName evidence="1">Uncharacterized protein</fullName>
    </submittedName>
</protein>
<comment type="caution">
    <text evidence="1">The sequence shown here is derived from an EMBL/GenBank/DDBJ whole genome shotgun (WGS) entry which is preliminary data.</text>
</comment>
<organism evidence="1 2">
    <name type="scientific">Muribacter muris</name>
    <dbReference type="NCBI Taxonomy" id="67855"/>
    <lineage>
        <taxon>Bacteria</taxon>
        <taxon>Pseudomonadati</taxon>
        <taxon>Pseudomonadota</taxon>
        <taxon>Gammaproteobacteria</taxon>
        <taxon>Pasteurellales</taxon>
        <taxon>Pasteurellaceae</taxon>
        <taxon>Muribacter</taxon>
    </lineage>
</organism>
<dbReference type="RefSeq" id="WP_135057970.1">
    <property type="nucleotide sequence ID" value="NZ_JADGLC010000023.1"/>
</dbReference>
<accession>A0A4Y9JRZ4</accession>
<gene>
    <name evidence="1" type="ORF">E4T80_09905</name>
</gene>
<reference evidence="1 2" key="1">
    <citation type="submission" date="2019-03" db="EMBL/GenBank/DDBJ databases">
        <title>Diversity of the mouse oral microbiome.</title>
        <authorList>
            <person name="Joseph S."/>
            <person name="Aduse-Opoku J."/>
            <person name="Curtis M."/>
            <person name="Wade W."/>
            <person name="Hashim A."/>
        </authorList>
    </citation>
    <scope>NUCLEOTIDE SEQUENCE [LARGE SCALE GENOMIC DNA]</scope>
    <source>
        <strain evidence="1 2">WT12</strain>
    </source>
</reference>
<name>A0A4Y9JRZ4_9PAST</name>
<sequence>MASITRTADYGGVGQGLYIPDSATDIVISEATRCSVLQHIVNQEYDIDNLGLNCAQQAHYHILTDIEIGDFTGGQWNGEEWEPDDPFRSGTIKMCQQVKIKKKFSRDEAIAHCSRWEGMIQTGYESSIANSLTRHTERYGFAMLVASAHKLNTGNKAGAVSGNIMLGDTVNPVNIGKSGVSAMELLSLMEQTIQENGSTCGGNQLKVVVTPAFLNKIRSEQSALGAGCCLPSNPMISGITHPVLGMDIYATLNLPSYKRADGKTVNYVLMVNPKHIAAPISLDYLEWDKNLNDIYLLGNYRFDVAALTNKSIAVAAVVTD</sequence>
<evidence type="ECO:0000313" key="1">
    <source>
        <dbReference type="EMBL" id="TFV08594.1"/>
    </source>
</evidence>
<dbReference type="OrthoDB" id="5672739at2"/>